<protein>
    <submittedName>
        <fullName evidence="2">Uncharacterized protein</fullName>
    </submittedName>
</protein>
<dbReference type="EMBL" id="CAMGYJ010000011">
    <property type="protein sequence ID" value="CAI0560296.1"/>
    <property type="molecule type" value="Genomic_DNA"/>
</dbReference>
<gene>
    <name evidence="2" type="ORF">LITE_LOCUS49629</name>
</gene>
<name>A0AAV0RSQ9_9ROSI</name>
<evidence type="ECO:0000313" key="3">
    <source>
        <dbReference type="Proteomes" id="UP001154282"/>
    </source>
</evidence>
<feature type="region of interest" description="Disordered" evidence="1">
    <location>
        <begin position="1"/>
        <end position="24"/>
    </location>
</feature>
<evidence type="ECO:0000313" key="2">
    <source>
        <dbReference type="EMBL" id="CAI0560296.1"/>
    </source>
</evidence>
<keyword evidence="3" id="KW-1185">Reference proteome</keyword>
<accession>A0AAV0RSQ9</accession>
<dbReference type="Proteomes" id="UP001154282">
    <property type="component" value="Unassembled WGS sequence"/>
</dbReference>
<proteinExistence type="predicted"/>
<reference evidence="2" key="1">
    <citation type="submission" date="2022-08" db="EMBL/GenBank/DDBJ databases">
        <authorList>
            <person name="Gutierrez-Valencia J."/>
        </authorList>
    </citation>
    <scope>NUCLEOTIDE SEQUENCE</scope>
</reference>
<evidence type="ECO:0000256" key="1">
    <source>
        <dbReference type="SAM" id="MobiDB-lite"/>
    </source>
</evidence>
<organism evidence="2 3">
    <name type="scientific">Linum tenue</name>
    <dbReference type="NCBI Taxonomy" id="586396"/>
    <lineage>
        <taxon>Eukaryota</taxon>
        <taxon>Viridiplantae</taxon>
        <taxon>Streptophyta</taxon>
        <taxon>Embryophyta</taxon>
        <taxon>Tracheophyta</taxon>
        <taxon>Spermatophyta</taxon>
        <taxon>Magnoliopsida</taxon>
        <taxon>eudicotyledons</taxon>
        <taxon>Gunneridae</taxon>
        <taxon>Pentapetalae</taxon>
        <taxon>rosids</taxon>
        <taxon>fabids</taxon>
        <taxon>Malpighiales</taxon>
        <taxon>Linaceae</taxon>
        <taxon>Linum</taxon>
    </lineage>
</organism>
<sequence>MPRRIDTRIRLPGPFSSETPPNPLRLPHLLHAGNHPRRLRRLRKGAPRLGAGAAVQRALPLHLASGLLGEALEPDGHTDPPPLRLRPDPGFVHTVRGAQVGSAASCVRHVRGIRVDARAHVLLHGPSEAHVGDHLLLLAPRGGRDGGDCGEEGRQGQGQGREVVLLSADHGIRHYDCVLALLPQVRAVSVGCQGV</sequence>
<comment type="caution">
    <text evidence="2">The sequence shown here is derived from an EMBL/GenBank/DDBJ whole genome shotgun (WGS) entry which is preliminary data.</text>
</comment>
<dbReference type="AlphaFoldDB" id="A0AAV0RSQ9"/>